<evidence type="ECO:0000256" key="3">
    <source>
        <dbReference type="ARBA" id="ARBA00022692"/>
    </source>
</evidence>
<dbReference type="RefSeq" id="WP_312855725.1">
    <property type="nucleotide sequence ID" value="NZ_BAABGK010000109.1"/>
</dbReference>
<dbReference type="Gene3D" id="1.20.1440.130">
    <property type="entry name" value="VKOR domain"/>
    <property type="match status" value="1"/>
</dbReference>
<comment type="caution">
    <text evidence="12">The sequence shown here is derived from an EMBL/GenBank/DDBJ whole genome shotgun (WGS) entry which is preliminary data.</text>
</comment>
<evidence type="ECO:0000313" key="12">
    <source>
        <dbReference type="EMBL" id="MBB2996955.1"/>
    </source>
</evidence>
<accession>A0A839QQN3</accession>
<dbReference type="Proteomes" id="UP000523000">
    <property type="component" value="Unassembled WGS sequence"/>
</dbReference>
<gene>
    <name evidence="12" type="ORF">E9229_003202</name>
</gene>
<dbReference type="AlphaFoldDB" id="A0A839QQN3"/>
<protein>
    <submittedName>
        <fullName evidence="12">Putative membrane protein</fullName>
    </submittedName>
</protein>
<feature type="transmembrane region" description="Helical" evidence="10">
    <location>
        <begin position="89"/>
        <end position="107"/>
    </location>
</feature>
<dbReference type="InterPro" id="IPR038354">
    <property type="entry name" value="VKOR_sf"/>
</dbReference>
<reference evidence="12 13" key="1">
    <citation type="submission" date="2020-08" db="EMBL/GenBank/DDBJ databases">
        <title>Sequencing the genomes of 1000 actinobacteria strains.</title>
        <authorList>
            <person name="Klenk H.-P."/>
        </authorList>
    </citation>
    <scope>NUCLEOTIDE SEQUENCE [LARGE SCALE GENOMIC DNA]</scope>
    <source>
        <strain evidence="12 13">DSM 22826</strain>
    </source>
</reference>
<dbReference type="GO" id="GO:0016491">
    <property type="term" value="F:oxidoreductase activity"/>
    <property type="evidence" value="ECO:0007669"/>
    <property type="project" value="UniProtKB-KW"/>
</dbReference>
<feature type="transmembrane region" description="Helical" evidence="10">
    <location>
        <begin position="114"/>
        <end position="135"/>
    </location>
</feature>
<feature type="transmembrane region" description="Helical" evidence="10">
    <location>
        <begin position="141"/>
        <end position="160"/>
    </location>
</feature>
<keyword evidence="7 10" id="KW-0472">Membrane</keyword>
<keyword evidence="4" id="KW-0874">Quinone</keyword>
<keyword evidence="9" id="KW-0676">Redox-active center</keyword>
<keyword evidence="3 10" id="KW-0812">Transmembrane</keyword>
<dbReference type="InterPro" id="IPR041714">
    <property type="entry name" value="VKOR_Actinobacteria"/>
</dbReference>
<evidence type="ECO:0000256" key="5">
    <source>
        <dbReference type="ARBA" id="ARBA00022989"/>
    </source>
</evidence>
<keyword evidence="6" id="KW-0560">Oxidoreductase</keyword>
<evidence type="ECO:0000256" key="9">
    <source>
        <dbReference type="ARBA" id="ARBA00023284"/>
    </source>
</evidence>
<dbReference type="GO" id="GO:0016020">
    <property type="term" value="C:membrane"/>
    <property type="evidence" value="ECO:0007669"/>
    <property type="project" value="UniProtKB-SubCell"/>
</dbReference>
<evidence type="ECO:0000256" key="2">
    <source>
        <dbReference type="ARBA" id="ARBA00006214"/>
    </source>
</evidence>
<evidence type="ECO:0000256" key="10">
    <source>
        <dbReference type="SAM" id="Phobius"/>
    </source>
</evidence>
<dbReference type="Pfam" id="PF07884">
    <property type="entry name" value="VKOR"/>
    <property type="match status" value="1"/>
</dbReference>
<comment type="subcellular location">
    <subcellularLocation>
        <location evidence="1">Membrane</location>
        <topology evidence="1">Multi-pass membrane protein</topology>
    </subcellularLocation>
</comment>
<feature type="transmembrane region" description="Helical" evidence="10">
    <location>
        <begin position="27"/>
        <end position="48"/>
    </location>
</feature>
<feature type="domain" description="Vitamin K epoxide reductase" evidence="11">
    <location>
        <begin position="25"/>
        <end position="166"/>
    </location>
</feature>
<keyword evidence="8" id="KW-1015">Disulfide bond</keyword>
<feature type="transmembrane region" description="Helical" evidence="10">
    <location>
        <begin position="181"/>
        <end position="205"/>
    </location>
</feature>
<name>A0A839QQN3_9MICC</name>
<sequence length="214" mass="23070">MSTPSKESSRGPHAGLPQPTGLARDTAFGLFLVVLGAVAWIASGILVLERLALYKDANHTTSCDFNPWVSCGTVMKSGQAALLGFPNPFLGIVGFGVVITIGMALLAGAKFKRWYWLGFQGGVTLAFIFIVWLWSQALYEINALCLYCMVVWAMMIPLFIHTTSRNIVTGVIPAGAGLRKFAAEWAWVITVLLLVLTAASVFVRFPQAFIGAGN</sequence>
<proteinExistence type="inferred from homology"/>
<keyword evidence="13" id="KW-1185">Reference proteome</keyword>
<organism evidence="12 13">
    <name type="scientific">Paeniglutamicibacter cryotolerans</name>
    <dbReference type="NCBI Taxonomy" id="670079"/>
    <lineage>
        <taxon>Bacteria</taxon>
        <taxon>Bacillati</taxon>
        <taxon>Actinomycetota</taxon>
        <taxon>Actinomycetes</taxon>
        <taxon>Micrococcales</taxon>
        <taxon>Micrococcaceae</taxon>
        <taxon>Paeniglutamicibacter</taxon>
    </lineage>
</organism>
<evidence type="ECO:0000259" key="11">
    <source>
        <dbReference type="SMART" id="SM00756"/>
    </source>
</evidence>
<evidence type="ECO:0000256" key="6">
    <source>
        <dbReference type="ARBA" id="ARBA00023002"/>
    </source>
</evidence>
<evidence type="ECO:0000256" key="1">
    <source>
        <dbReference type="ARBA" id="ARBA00004141"/>
    </source>
</evidence>
<dbReference type="CDD" id="cd12922">
    <property type="entry name" value="VKOR_5"/>
    <property type="match status" value="1"/>
</dbReference>
<evidence type="ECO:0000256" key="8">
    <source>
        <dbReference type="ARBA" id="ARBA00023157"/>
    </source>
</evidence>
<evidence type="ECO:0000256" key="4">
    <source>
        <dbReference type="ARBA" id="ARBA00022719"/>
    </source>
</evidence>
<evidence type="ECO:0000313" key="13">
    <source>
        <dbReference type="Proteomes" id="UP000523000"/>
    </source>
</evidence>
<dbReference type="EMBL" id="JACHVS010000002">
    <property type="protein sequence ID" value="MBB2996955.1"/>
    <property type="molecule type" value="Genomic_DNA"/>
</dbReference>
<dbReference type="GO" id="GO:0048038">
    <property type="term" value="F:quinone binding"/>
    <property type="evidence" value="ECO:0007669"/>
    <property type="project" value="UniProtKB-KW"/>
</dbReference>
<evidence type="ECO:0000256" key="7">
    <source>
        <dbReference type="ARBA" id="ARBA00023136"/>
    </source>
</evidence>
<dbReference type="InterPro" id="IPR012932">
    <property type="entry name" value="VKOR"/>
</dbReference>
<keyword evidence="5 10" id="KW-1133">Transmembrane helix</keyword>
<dbReference type="SMART" id="SM00756">
    <property type="entry name" value="VKc"/>
    <property type="match status" value="1"/>
</dbReference>
<comment type="similarity">
    <text evidence="2">Belongs to the VKOR family.</text>
</comment>